<dbReference type="OrthoDB" id="3686962at2759"/>
<accession>A0A6G1JX23</accession>
<gene>
    <name evidence="2" type="ORF">K504DRAFT_449320</name>
</gene>
<dbReference type="InterPro" id="IPR055560">
    <property type="entry name" value="DUF7136"/>
</dbReference>
<dbReference type="Proteomes" id="UP000799428">
    <property type="component" value="Unassembled WGS sequence"/>
</dbReference>
<name>A0A6G1JX23_9PLEO</name>
<dbReference type="Pfam" id="PF23584">
    <property type="entry name" value="DUF7136"/>
    <property type="match status" value="1"/>
</dbReference>
<organism evidence="2 3">
    <name type="scientific">Pleomassaria siparia CBS 279.74</name>
    <dbReference type="NCBI Taxonomy" id="1314801"/>
    <lineage>
        <taxon>Eukaryota</taxon>
        <taxon>Fungi</taxon>
        <taxon>Dikarya</taxon>
        <taxon>Ascomycota</taxon>
        <taxon>Pezizomycotina</taxon>
        <taxon>Dothideomycetes</taxon>
        <taxon>Pleosporomycetidae</taxon>
        <taxon>Pleosporales</taxon>
        <taxon>Pleomassariaceae</taxon>
        <taxon>Pleomassaria</taxon>
    </lineage>
</organism>
<protein>
    <recommendedName>
        <fullName evidence="1">DUF7136 domain-containing protein</fullName>
    </recommendedName>
</protein>
<keyword evidence="3" id="KW-1185">Reference proteome</keyword>
<feature type="domain" description="DUF7136" evidence="1">
    <location>
        <begin position="2"/>
        <end position="97"/>
    </location>
</feature>
<dbReference type="AlphaFoldDB" id="A0A6G1JX23"/>
<reference evidence="2" key="1">
    <citation type="journal article" date="2020" name="Stud. Mycol.">
        <title>101 Dothideomycetes genomes: a test case for predicting lifestyles and emergence of pathogens.</title>
        <authorList>
            <person name="Haridas S."/>
            <person name="Albert R."/>
            <person name="Binder M."/>
            <person name="Bloem J."/>
            <person name="Labutti K."/>
            <person name="Salamov A."/>
            <person name="Andreopoulos B."/>
            <person name="Baker S."/>
            <person name="Barry K."/>
            <person name="Bills G."/>
            <person name="Bluhm B."/>
            <person name="Cannon C."/>
            <person name="Castanera R."/>
            <person name="Culley D."/>
            <person name="Daum C."/>
            <person name="Ezra D."/>
            <person name="Gonzalez J."/>
            <person name="Henrissat B."/>
            <person name="Kuo A."/>
            <person name="Liang C."/>
            <person name="Lipzen A."/>
            <person name="Lutzoni F."/>
            <person name="Magnuson J."/>
            <person name="Mondo S."/>
            <person name="Nolan M."/>
            <person name="Ohm R."/>
            <person name="Pangilinan J."/>
            <person name="Park H.-J."/>
            <person name="Ramirez L."/>
            <person name="Alfaro M."/>
            <person name="Sun H."/>
            <person name="Tritt A."/>
            <person name="Yoshinaga Y."/>
            <person name="Zwiers L.-H."/>
            <person name="Turgeon B."/>
            <person name="Goodwin S."/>
            <person name="Spatafora J."/>
            <person name="Crous P."/>
            <person name="Grigoriev I."/>
        </authorList>
    </citation>
    <scope>NUCLEOTIDE SEQUENCE</scope>
    <source>
        <strain evidence="2">CBS 279.74</strain>
    </source>
</reference>
<dbReference type="EMBL" id="MU005781">
    <property type="protein sequence ID" value="KAF2704805.1"/>
    <property type="molecule type" value="Genomic_DNA"/>
</dbReference>
<proteinExistence type="predicted"/>
<evidence type="ECO:0000259" key="1">
    <source>
        <dbReference type="Pfam" id="PF23584"/>
    </source>
</evidence>
<evidence type="ECO:0000313" key="2">
    <source>
        <dbReference type="EMBL" id="KAF2704805.1"/>
    </source>
</evidence>
<evidence type="ECO:0000313" key="3">
    <source>
        <dbReference type="Proteomes" id="UP000799428"/>
    </source>
</evidence>
<sequence>MTDKHIIFTTQTLAQEVDLVTATKDKNCPFDVGIAISVTDTLNVSSSVDWSDGDMCAVVALSNPTPDPCRVSVDSAAASSISASVKATACKSTSLPASTSCPAADKGKSAAQRLVVGFGSVVCLGSRSRSNRTPCFDVETVYVRNLRRGTK</sequence>